<feature type="domain" description="Ig-like" evidence="1">
    <location>
        <begin position="1"/>
        <end position="61"/>
    </location>
</feature>
<evidence type="ECO:0000313" key="2">
    <source>
        <dbReference type="EMBL" id="KAK3850919.1"/>
    </source>
</evidence>
<accession>A0AAE1EG12</accession>
<sequence length="95" mass="10458">MDGLVLWYQGDRLVEKDDQRVKIDIKEANHTTGNGGEQQGHTTSTLTVARAAPRDSGNYSCWPSAGRPDSVLLHVIHVPLNDSIIRAGLTGRQYM</sequence>
<reference evidence="2" key="1">
    <citation type="submission" date="2023-10" db="EMBL/GenBank/DDBJ databases">
        <title>Genome assemblies of two species of porcelain crab, Petrolisthes cinctipes and Petrolisthes manimaculis (Anomura: Porcellanidae).</title>
        <authorList>
            <person name="Angst P."/>
        </authorList>
    </citation>
    <scope>NUCLEOTIDE SEQUENCE</scope>
    <source>
        <strain evidence="2">PB745_01</strain>
        <tissue evidence="2">Gill</tissue>
    </source>
</reference>
<dbReference type="InterPro" id="IPR036179">
    <property type="entry name" value="Ig-like_dom_sf"/>
</dbReference>
<organism evidence="2 3">
    <name type="scientific">Petrolisthes cinctipes</name>
    <name type="common">Flat porcelain crab</name>
    <dbReference type="NCBI Taxonomy" id="88211"/>
    <lineage>
        <taxon>Eukaryota</taxon>
        <taxon>Metazoa</taxon>
        <taxon>Ecdysozoa</taxon>
        <taxon>Arthropoda</taxon>
        <taxon>Crustacea</taxon>
        <taxon>Multicrustacea</taxon>
        <taxon>Malacostraca</taxon>
        <taxon>Eumalacostraca</taxon>
        <taxon>Eucarida</taxon>
        <taxon>Decapoda</taxon>
        <taxon>Pleocyemata</taxon>
        <taxon>Anomura</taxon>
        <taxon>Galatheoidea</taxon>
        <taxon>Porcellanidae</taxon>
        <taxon>Petrolisthes</taxon>
    </lineage>
</organism>
<dbReference type="InterPro" id="IPR013783">
    <property type="entry name" value="Ig-like_fold"/>
</dbReference>
<dbReference type="PROSITE" id="PS50835">
    <property type="entry name" value="IG_LIKE"/>
    <property type="match status" value="1"/>
</dbReference>
<comment type="caution">
    <text evidence="2">The sequence shown here is derived from an EMBL/GenBank/DDBJ whole genome shotgun (WGS) entry which is preliminary data.</text>
</comment>
<keyword evidence="3" id="KW-1185">Reference proteome</keyword>
<dbReference type="InterPro" id="IPR007110">
    <property type="entry name" value="Ig-like_dom"/>
</dbReference>
<name>A0AAE1EG12_PETCI</name>
<dbReference type="SUPFAM" id="SSF48726">
    <property type="entry name" value="Immunoglobulin"/>
    <property type="match status" value="1"/>
</dbReference>
<protein>
    <recommendedName>
        <fullName evidence="1">Ig-like domain-containing protein</fullName>
    </recommendedName>
</protein>
<evidence type="ECO:0000259" key="1">
    <source>
        <dbReference type="PROSITE" id="PS50835"/>
    </source>
</evidence>
<proteinExistence type="predicted"/>
<evidence type="ECO:0000313" key="3">
    <source>
        <dbReference type="Proteomes" id="UP001286313"/>
    </source>
</evidence>
<dbReference type="Gene3D" id="2.60.40.10">
    <property type="entry name" value="Immunoglobulins"/>
    <property type="match status" value="1"/>
</dbReference>
<dbReference type="AlphaFoldDB" id="A0AAE1EG12"/>
<dbReference type="Proteomes" id="UP001286313">
    <property type="component" value="Unassembled WGS sequence"/>
</dbReference>
<gene>
    <name evidence="2" type="ORF">Pcinc_042402</name>
</gene>
<dbReference type="EMBL" id="JAWQEG010008135">
    <property type="protein sequence ID" value="KAK3850919.1"/>
    <property type="molecule type" value="Genomic_DNA"/>
</dbReference>